<dbReference type="InterPro" id="IPR027417">
    <property type="entry name" value="P-loop_NTPase"/>
</dbReference>
<proteinExistence type="predicted"/>
<dbReference type="Proteomes" id="UP001219605">
    <property type="component" value="Chromosome"/>
</dbReference>
<protein>
    <recommendedName>
        <fullName evidence="3">Thymidylate kinase</fullName>
    </recommendedName>
</protein>
<dbReference type="RefSeq" id="WP_275029535.1">
    <property type="nucleotide sequence ID" value="NZ_CP118615.1"/>
</dbReference>
<dbReference type="EMBL" id="CP118615">
    <property type="protein sequence ID" value="WDZ83124.1"/>
    <property type="molecule type" value="Genomic_DNA"/>
</dbReference>
<name>A0ABY7ZMJ2_9ACTN</name>
<sequence>MSSSDPTAPAPRPPAAVGGYAPFWVLLGPDYAGKSSVLTAVSDTTGWAAVSYDDGLLDPGLPLISRLRDDIVPEALRGAADRYSPDLVLSVLQTAVVFLRDQALRQPGSEPVLVDSYYYKILAKCRLAGLVNDVLFDWWRSFPAPRGVIYLDTDVRTAWRRSASGDRLNRFEHYGARPGREAFERFQADLRREMFAEVRGLPTFVVESDADIDVIARRVEQIVRRNNDPDPDLVAADPVPA</sequence>
<organism evidence="1 2">
    <name type="scientific">Micromonospora cathayae</name>
    <dbReference type="NCBI Taxonomy" id="3028804"/>
    <lineage>
        <taxon>Bacteria</taxon>
        <taxon>Bacillati</taxon>
        <taxon>Actinomycetota</taxon>
        <taxon>Actinomycetes</taxon>
        <taxon>Micromonosporales</taxon>
        <taxon>Micromonosporaceae</taxon>
        <taxon>Micromonospora</taxon>
    </lineage>
</organism>
<evidence type="ECO:0000313" key="1">
    <source>
        <dbReference type="EMBL" id="WDZ83124.1"/>
    </source>
</evidence>
<keyword evidence="2" id="KW-1185">Reference proteome</keyword>
<dbReference type="Gene3D" id="3.40.50.300">
    <property type="entry name" value="P-loop containing nucleotide triphosphate hydrolases"/>
    <property type="match status" value="1"/>
</dbReference>
<evidence type="ECO:0000313" key="2">
    <source>
        <dbReference type="Proteomes" id="UP001219605"/>
    </source>
</evidence>
<gene>
    <name evidence="1" type="ORF">PVK37_22005</name>
</gene>
<accession>A0ABY7ZMJ2</accession>
<reference evidence="1 2" key="1">
    <citation type="submission" date="2023-02" db="EMBL/GenBank/DDBJ databases">
        <authorList>
            <person name="Mo P."/>
        </authorList>
    </citation>
    <scope>NUCLEOTIDE SEQUENCE [LARGE SCALE GENOMIC DNA]</scope>
    <source>
        <strain evidence="1 2">HUAS 3</strain>
    </source>
</reference>
<dbReference type="SUPFAM" id="SSF52540">
    <property type="entry name" value="P-loop containing nucleoside triphosphate hydrolases"/>
    <property type="match status" value="1"/>
</dbReference>
<evidence type="ECO:0008006" key="3">
    <source>
        <dbReference type="Google" id="ProtNLM"/>
    </source>
</evidence>